<dbReference type="PANTHER" id="PTHR37984:SF5">
    <property type="entry name" value="PROTEIN NYNRIN-LIKE"/>
    <property type="match status" value="1"/>
</dbReference>
<reference evidence="2 3" key="1">
    <citation type="submission" date="2023-03" db="EMBL/GenBank/DDBJ databases">
        <title>Genome sequence of Lichtheimia ornata CBS 291.66.</title>
        <authorList>
            <person name="Mohabir J.T."/>
            <person name="Shea T.P."/>
            <person name="Kurbessoian T."/>
            <person name="Berby B."/>
            <person name="Fontaine J."/>
            <person name="Livny J."/>
            <person name="Gnirke A."/>
            <person name="Stajich J.E."/>
            <person name="Cuomo C.A."/>
        </authorList>
    </citation>
    <scope>NUCLEOTIDE SEQUENCE [LARGE SCALE GENOMIC DNA]</scope>
    <source>
        <strain evidence="2">CBS 291.66</strain>
    </source>
</reference>
<dbReference type="GO" id="GO:0015074">
    <property type="term" value="P:DNA integration"/>
    <property type="evidence" value="ECO:0007669"/>
    <property type="project" value="InterPro"/>
</dbReference>
<dbReference type="EMBL" id="JARTCD010000119">
    <property type="protein sequence ID" value="KAJ8652099.1"/>
    <property type="molecule type" value="Genomic_DNA"/>
</dbReference>
<dbReference type="InterPro" id="IPR036397">
    <property type="entry name" value="RNaseH_sf"/>
</dbReference>
<dbReference type="Gene3D" id="3.30.420.10">
    <property type="entry name" value="Ribonuclease H-like superfamily/Ribonuclease H"/>
    <property type="match status" value="1"/>
</dbReference>
<dbReference type="InterPro" id="IPR001584">
    <property type="entry name" value="Integrase_cat-core"/>
</dbReference>
<dbReference type="PANTHER" id="PTHR37984">
    <property type="entry name" value="PROTEIN CBG26694"/>
    <property type="match status" value="1"/>
</dbReference>
<dbReference type="PROSITE" id="PS50994">
    <property type="entry name" value="INTEGRASE"/>
    <property type="match status" value="1"/>
</dbReference>
<protein>
    <recommendedName>
        <fullName evidence="1">Integrase catalytic domain-containing protein</fullName>
    </recommendedName>
</protein>
<gene>
    <name evidence="2" type="ORF">O0I10_012288</name>
</gene>
<organism evidence="2 3">
    <name type="scientific">Lichtheimia ornata</name>
    <dbReference type="NCBI Taxonomy" id="688661"/>
    <lineage>
        <taxon>Eukaryota</taxon>
        <taxon>Fungi</taxon>
        <taxon>Fungi incertae sedis</taxon>
        <taxon>Mucoromycota</taxon>
        <taxon>Mucoromycotina</taxon>
        <taxon>Mucoromycetes</taxon>
        <taxon>Mucorales</taxon>
        <taxon>Lichtheimiaceae</taxon>
        <taxon>Lichtheimia</taxon>
    </lineage>
</organism>
<dbReference type="GO" id="GO:0003676">
    <property type="term" value="F:nucleic acid binding"/>
    <property type="evidence" value="ECO:0007669"/>
    <property type="project" value="InterPro"/>
</dbReference>
<accession>A0AAD7XPQ2</accession>
<dbReference type="GO" id="GO:0005634">
    <property type="term" value="C:nucleus"/>
    <property type="evidence" value="ECO:0007669"/>
    <property type="project" value="UniProtKB-ARBA"/>
</dbReference>
<comment type="caution">
    <text evidence="2">The sequence shown here is derived from an EMBL/GenBank/DDBJ whole genome shotgun (WGS) entry which is preliminary data.</text>
</comment>
<dbReference type="InterPro" id="IPR050951">
    <property type="entry name" value="Retrovirus_Pol_polyprotein"/>
</dbReference>
<proteinExistence type="predicted"/>
<dbReference type="InterPro" id="IPR012337">
    <property type="entry name" value="RNaseH-like_sf"/>
</dbReference>
<dbReference type="GeneID" id="83219664"/>
<dbReference type="AlphaFoldDB" id="A0AAD7XPQ2"/>
<evidence type="ECO:0000259" key="1">
    <source>
        <dbReference type="PROSITE" id="PS50994"/>
    </source>
</evidence>
<keyword evidence="3" id="KW-1185">Reference proteome</keyword>
<dbReference type="RefSeq" id="XP_058337013.1">
    <property type="nucleotide sequence ID" value="XM_058492223.1"/>
</dbReference>
<evidence type="ECO:0000313" key="3">
    <source>
        <dbReference type="Proteomes" id="UP001234581"/>
    </source>
</evidence>
<evidence type="ECO:0000313" key="2">
    <source>
        <dbReference type="EMBL" id="KAJ8652099.1"/>
    </source>
</evidence>
<sequence>MKSLLFLQTPQTSVEHPQGDGLVERMNRTVKTALATQIEQDPKNWDAYLPMITFSINTAVQASIGVSPFEAMFGRKPTLPATAELTPSTTEGYNTKEWIHYLNSHLPLIHGNIKKKLTTAQERQKKYYDDKRQESSKYEIGDKVLKLLSKERWTFGSPKWTGPWIITGFRNKDKTSFELKHTSADTLKKNQQHTTAHVSQVHKVIESTL</sequence>
<dbReference type="SUPFAM" id="SSF53098">
    <property type="entry name" value="Ribonuclease H-like"/>
    <property type="match status" value="1"/>
</dbReference>
<feature type="domain" description="Integrase catalytic" evidence="1">
    <location>
        <begin position="1"/>
        <end position="76"/>
    </location>
</feature>
<dbReference type="Proteomes" id="UP001234581">
    <property type="component" value="Unassembled WGS sequence"/>
</dbReference>
<name>A0AAD7XPQ2_9FUNG</name>